<protein>
    <submittedName>
        <fullName evidence="2">Uncharacterized protein</fullName>
    </submittedName>
</protein>
<keyword evidence="1" id="KW-0472">Membrane</keyword>
<keyword evidence="1" id="KW-0812">Transmembrane</keyword>
<dbReference type="EMBL" id="LAZR01007894">
    <property type="protein sequence ID" value="KKM82230.1"/>
    <property type="molecule type" value="Genomic_DNA"/>
</dbReference>
<reference evidence="2" key="1">
    <citation type="journal article" date="2015" name="Nature">
        <title>Complex archaea that bridge the gap between prokaryotes and eukaryotes.</title>
        <authorList>
            <person name="Spang A."/>
            <person name="Saw J.H."/>
            <person name="Jorgensen S.L."/>
            <person name="Zaremba-Niedzwiedzka K."/>
            <person name="Martijn J."/>
            <person name="Lind A.E."/>
            <person name="van Eijk R."/>
            <person name="Schleper C."/>
            <person name="Guy L."/>
            <person name="Ettema T.J."/>
        </authorList>
    </citation>
    <scope>NUCLEOTIDE SEQUENCE</scope>
</reference>
<keyword evidence="1" id="KW-1133">Transmembrane helix</keyword>
<feature type="transmembrane region" description="Helical" evidence="1">
    <location>
        <begin position="230"/>
        <end position="250"/>
    </location>
</feature>
<accession>A0A0F9N014</accession>
<organism evidence="2">
    <name type="scientific">marine sediment metagenome</name>
    <dbReference type="NCBI Taxonomy" id="412755"/>
    <lineage>
        <taxon>unclassified sequences</taxon>
        <taxon>metagenomes</taxon>
        <taxon>ecological metagenomes</taxon>
    </lineage>
</organism>
<name>A0A0F9N014_9ZZZZ</name>
<sequence>MRKRNLIFYLVFLNIFFLSLNSPKVRAHASTNMNLAFNFNSQKLNVSLTHAVSNPNTHYILSVTIRVNGTLENSETYTDQPTTSTFTYQYNVTAGIGASIQVTAVCNVFGTLSQTIMVSDPNAPPGSFSLSSDAGNPDNDGSFNLIWTDSLGADNYSVYNHSSYIVGINQSLNQLADQNALSPLQVQGFLNDTHYIVVVAYNRNGNRTSNVEIVNVEITPGGISDGPVSIAGYNLILLLGSIAIVIVIVFRKKLRI</sequence>
<dbReference type="AlphaFoldDB" id="A0A0F9N014"/>
<comment type="caution">
    <text evidence="2">The sequence shown here is derived from an EMBL/GenBank/DDBJ whole genome shotgun (WGS) entry which is preliminary data.</text>
</comment>
<evidence type="ECO:0000256" key="1">
    <source>
        <dbReference type="SAM" id="Phobius"/>
    </source>
</evidence>
<gene>
    <name evidence="2" type="ORF">LCGC14_1321690</name>
</gene>
<evidence type="ECO:0000313" key="2">
    <source>
        <dbReference type="EMBL" id="KKM82230.1"/>
    </source>
</evidence>
<proteinExistence type="predicted"/>